<dbReference type="EMBL" id="SMMG02000009">
    <property type="protein sequence ID" value="KAA3462097.1"/>
    <property type="molecule type" value="Genomic_DNA"/>
</dbReference>
<name>A0A5B6UY16_9ROSI</name>
<reference evidence="1" key="1">
    <citation type="submission" date="2019-08" db="EMBL/GenBank/DDBJ databases">
        <authorList>
            <person name="Liu F."/>
        </authorList>
    </citation>
    <scope>NUCLEOTIDE SEQUENCE [LARGE SCALE GENOMIC DNA]</scope>
    <source>
        <strain evidence="1">PA1801</strain>
        <tissue evidence="1">Leaf</tissue>
    </source>
</reference>
<sequence length="74" mass="8602">MQCNRRGRNWMAIKLDLEKSYNRVSWEFISASMIAARIPIFLRNVTMSAISSSSMQILWNGMPTQKFKPVRGIH</sequence>
<dbReference type="GO" id="GO:0003964">
    <property type="term" value="F:RNA-directed DNA polymerase activity"/>
    <property type="evidence" value="ECO:0007669"/>
    <property type="project" value="UniProtKB-KW"/>
</dbReference>
<keyword evidence="1" id="KW-0808">Transferase</keyword>
<dbReference type="AlphaFoldDB" id="A0A5B6UY16"/>
<gene>
    <name evidence="1" type="ORF">EPI10_028619</name>
</gene>
<protein>
    <submittedName>
        <fullName evidence="1">LINE-1 reverse transcriptase isogeny</fullName>
    </submittedName>
</protein>
<proteinExistence type="predicted"/>
<dbReference type="Proteomes" id="UP000325315">
    <property type="component" value="Unassembled WGS sequence"/>
</dbReference>
<evidence type="ECO:0000313" key="2">
    <source>
        <dbReference type="Proteomes" id="UP000325315"/>
    </source>
</evidence>
<keyword evidence="1" id="KW-0548">Nucleotidyltransferase</keyword>
<keyword evidence="1" id="KW-0695">RNA-directed DNA polymerase</keyword>
<accession>A0A5B6UY16</accession>
<organism evidence="1 2">
    <name type="scientific">Gossypium australe</name>
    <dbReference type="NCBI Taxonomy" id="47621"/>
    <lineage>
        <taxon>Eukaryota</taxon>
        <taxon>Viridiplantae</taxon>
        <taxon>Streptophyta</taxon>
        <taxon>Embryophyta</taxon>
        <taxon>Tracheophyta</taxon>
        <taxon>Spermatophyta</taxon>
        <taxon>Magnoliopsida</taxon>
        <taxon>eudicotyledons</taxon>
        <taxon>Gunneridae</taxon>
        <taxon>Pentapetalae</taxon>
        <taxon>rosids</taxon>
        <taxon>malvids</taxon>
        <taxon>Malvales</taxon>
        <taxon>Malvaceae</taxon>
        <taxon>Malvoideae</taxon>
        <taxon>Gossypium</taxon>
    </lineage>
</organism>
<keyword evidence="2" id="KW-1185">Reference proteome</keyword>
<comment type="caution">
    <text evidence="1">The sequence shown here is derived from an EMBL/GenBank/DDBJ whole genome shotgun (WGS) entry which is preliminary data.</text>
</comment>
<evidence type="ECO:0000313" key="1">
    <source>
        <dbReference type="EMBL" id="KAA3462097.1"/>
    </source>
</evidence>
<dbReference type="OrthoDB" id="1002092at2759"/>